<dbReference type="AlphaFoldDB" id="A0AAU2VJ13"/>
<sequence>MISTPDPWWPTALLALVLLSDAAMSVRPPVFIQQCLEGVRFPRDWWWVLVVVKFLAAVGLVAGLRYEGVAVTTNVAVIAYFLCAAYAHYRARFLKQEFWLNCLGMLVLSTAVLFVSHLSTL</sequence>
<evidence type="ECO:0000256" key="5">
    <source>
        <dbReference type="SAM" id="Phobius"/>
    </source>
</evidence>
<proteinExistence type="predicted"/>
<dbReference type="Pfam" id="PF13564">
    <property type="entry name" value="DoxX_2"/>
    <property type="match status" value="1"/>
</dbReference>
<dbReference type="InterPro" id="IPR032808">
    <property type="entry name" value="DoxX"/>
</dbReference>
<keyword evidence="4 5" id="KW-0472">Membrane</keyword>
<dbReference type="EMBL" id="CP108313">
    <property type="protein sequence ID" value="WTW67550.1"/>
    <property type="molecule type" value="Genomic_DNA"/>
</dbReference>
<keyword evidence="2 5" id="KW-0812">Transmembrane</keyword>
<feature type="transmembrane region" description="Helical" evidence="5">
    <location>
        <begin position="98"/>
        <end position="118"/>
    </location>
</feature>
<protein>
    <submittedName>
        <fullName evidence="6">DoxX family protein</fullName>
    </submittedName>
</protein>
<comment type="subcellular location">
    <subcellularLocation>
        <location evidence="1">Membrane</location>
        <topology evidence="1">Multi-pass membrane protein</topology>
    </subcellularLocation>
</comment>
<evidence type="ECO:0000256" key="4">
    <source>
        <dbReference type="ARBA" id="ARBA00023136"/>
    </source>
</evidence>
<feature type="transmembrane region" description="Helical" evidence="5">
    <location>
        <begin position="12"/>
        <end position="32"/>
    </location>
</feature>
<evidence type="ECO:0000256" key="3">
    <source>
        <dbReference type="ARBA" id="ARBA00022989"/>
    </source>
</evidence>
<name>A0AAU2VJ13_9ACTN</name>
<feature type="transmembrane region" description="Helical" evidence="5">
    <location>
        <begin position="44"/>
        <end position="62"/>
    </location>
</feature>
<reference evidence="6" key="1">
    <citation type="submission" date="2022-10" db="EMBL/GenBank/DDBJ databases">
        <title>The complete genomes of actinobacterial strains from the NBC collection.</title>
        <authorList>
            <person name="Joergensen T.S."/>
            <person name="Alvarez Arevalo M."/>
            <person name="Sterndorff E.B."/>
            <person name="Faurdal D."/>
            <person name="Vuksanovic O."/>
            <person name="Mourched A.-S."/>
            <person name="Charusanti P."/>
            <person name="Shaw S."/>
            <person name="Blin K."/>
            <person name="Weber T."/>
        </authorList>
    </citation>
    <scope>NUCLEOTIDE SEQUENCE</scope>
    <source>
        <strain evidence="6">NBC_00008</strain>
    </source>
</reference>
<organism evidence="6">
    <name type="scientific">Streptomyces sp. NBC_00008</name>
    <dbReference type="NCBI Taxonomy" id="2903610"/>
    <lineage>
        <taxon>Bacteria</taxon>
        <taxon>Bacillati</taxon>
        <taxon>Actinomycetota</taxon>
        <taxon>Actinomycetes</taxon>
        <taxon>Kitasatosporales</taxon>
        <taxon>Streptomycetaceae</taxon>
        <taxon>Streptomyces</taxon>
    </lineage>
</organism>
<evidence type="ECO:0000313" key="6">
    <source>
        <dbReference type="EMBL" id="WTW67550.1"/>
    </source>
</evidence>
<dbReference type="GO" id="GO:0016020">
    <property type="term" value="C:membrane"/>
    <property type="evidence" value="ECO:0007669"/>
    <property type="project" value="UniProtKB-SubCell"/>
</dbReference>
<accession>A0AAU2VJ13</accession>
<gene>
    <name evidence="6" type="ORF">OG398_04260</name>
</gene>
<keyword evidence="3 5" id="KW-1133">Transmembrane helix</keyword>
<evidence type="ECO:0000256" key="2">
    <source>
        <dbReference type="ARBA" id="ARBA00022692"/>
    </source>
</evidence>
<feature type="transmembrane region" description="Helical" evidence="5">
    <location>
        <begin position="68"/>
        <end position="86"/>
    </location>
</feature>
<evidence type="ECO:0000256" key="1">
    <source>
        <dbReference type="ARBA" id="ARBA00004141"/>
    </source>
</evidence>